<dbReference type="SUPFAM" id="SSF52540">
    <property type="entry name" value="P-loop containing nucleoside triphosphate hydrolases"/>
    <property type="match status" value="1"/>
</dbReference>
<keyword evidence="5 6" id="KW-0342">GTP-binding</keyword>
<dbReference type="SUPFAM" id="SSF50447">
    <property type="entry name" value="Translation proteins"/>
    <property type="match status" value="1"/>
</dbReference>
<dbReference type="CDD" id="cd03699">
    <property type="entry name" value="EF4_II"/>
    <property type="match status" value="1"/>
</dbReference>
<evidence type="ECO:0000256" key="2">
    <source>
        <dbReference type="ARBA" id="ARBA00022741"/>
    </source>
</evidence>
<keyword evidence="3 6" id="KW-0378">Hydrolase</keyword>
<evidence type="ECO:0000256" key="6">
    <source>
        <dbReference type="HAMAP-Rule" id="MF_03138"/>
    </source>
</evidence>
<gene>
    <name evidence="8" type="ORF">CASFOL_018311</name>
</gene>
<dbReference type="InterPro" id="IPR000795">
    <property type="entry name" value="T_Tr_GTP-bd_dom"/>
</dbReference>
<dbReference type="EC" id="3.6.5.n1" evidence="6"/>
<dbReference type="PANTHER" id="PTHR43512">
    <property type="entry name" value="TRANSLATION FACTOR GUF1-RELATED"/>
    <property type="match status" value="1"/>
</dbReference>
<dbReference type="GO" id="GO:0003924">
    <property type="term" value="F:GTPase activity"/>
    <property type="evidence" value="ECO:0007669"/>
    <property type="project" value="UniProtKB-UniRule"/>
</dbReference>
<dbReference type="Gene3D" id="2.40.30.10">
    <property type="entry name" value="Translation factors"/>
    <property type="match status" value="1"/>
</dbReference>
<feature type="binding site" evidence="6">
    <location>
        <begin position="225"/>
        <end position="228"/>
    </location>
    <ligand>
        <name>GTP</name>
        <dbReference type="ChEBI" id="CHEBI:37565"/>
    </ligand>
</feature>
<dbReference type="InterPro" id="IPR027518">
    <property type="entry name" value="GUFP"/>
</dbReference>
<evidence type="ECO:0000259" key="7">
    <source>
        <dbReference type="PROSITE" id="PS51722"/>
    </source>
</evidence>
<dbReference type="NCBIfam" id="TIGR00231">
    <property type="entry name" value="small_GTP"/>
    <property type="match status" value="1"/>
</dbReference>
<dbReference type="PANTHER" id="PTHR43512:SF4">
    <property type="entry name" value="TRANSLATION FACTOR GUF1 HOMOLOG, CHLOROPLASTIC"/>
    <property type="match status" value="1"/>
</dbReference>
<reference evidence="9" key="1">
    <citation type="journal article" date="2024" name="IScience">
        <title>Strigolactones Initiate the Formation of Haustorium-like Structures in Castilleja.</title>
        <authorList>
            <person name="Buerger M."/>
            <person name="Peterson D."/>
            <person name="Chory J."/>
        </authorList>
    </citation>
    <scope>NUCLEOTIDE SEQUENCE [LARGE SCALE GENOMIC DNA]</scope>
</reference>
<dbReference type="Gene3D" id="3.30.70.870">
    <property type="entry name" value="Elongation Factor G (Translational Gtpase), domain 3"/>
    <property type="match status" value="1"/>
</dbReference>
<dbReference type="HAMAP" id="MF_00071">
    <property type="entry name" value="LepA"/>
    <property type="match status" value="1"/>
</dbReference>
<keyword evidence="6" id="KW-0150">Chloroplast</keyword>
<protein>
    <recommendedName>
        <fullName evidence="6">Translation factor GUF1 homolog, chloroplastic</fullName>
        <ecNumber evidence="6">3.6.5.n1</ecNumber>
    </recommendedName>
    <alternativeName>
        <fullName evidence="6">Elongation factor 4 homolog</fullName>
        <shortName evidence="6">EF-4</shortName>
    </alternativeName>
    <alternativeName>
        <fullName evidence="6">GTPase GUF1 homolog</fullName>
    </alternativeName>
    <alternativeName>
        <fullName evidence="6">Ribosomal back-translocase</fullName>
    </alternativeName>
</protein>
<dbReference type="HAMAP" id="MF_03138">
    <property type="entry name" value="GUFP"/>
    <property type="match status" value="1"/>
</dbReference>
<dbReference type="EMBL" id="JAVIJP010000023">
    <property type="protein sequence ID" value="KAL3637863.1"/>
    <property type="molecule type" value="Genomic_DNA"/>
</dbReference>
<dbReference type="GO" id="GO:0009507">
    <property type="term" value="C:chloroplast"/>
    <property type="evidence" value="ECO:0007669"/>
    <property type="project" value="UniProtKB-SubCell"/>
</dbReference>
<dbReference type="Proteomes" id="UP001632038">
    <property type="component" value="Unassembled WGS sequence"/>
</dbReference>
<dbReference type="FunFam" id="3.30.70.870:FF:000004">
    <property type="entry name" value="Translation factor GUF1, mitochondrial"/>
    <property type="match status" value="1"/>
</dbReference>
<dbReference type="Pfam" id="PF03144">
    <property type="entry name" value="GTP_EFTU_D2"/>
    <property type="match status" value="1"/>
</dbReference>
<dbReference type="Gene3D" id="3.40.50.300">
    <property type="entry name" value="P-loop containing nucleotide triphosphate hydrolases"/>
    <property type="match status" value="1"/>
</dbReference>
<proteinExistence type="inferred from homology"/>
<comment type="subcellular location">
    <subcellularLocation>
        <location evidence="6">Plastid</location>
        <location evidence="6">Chloroplast</location>
    </subcellularLocation>
</comment>
<dbReference type="PROSITE" id="PS51722">
    <property type="entry name" value="G_TR_2"/>
    <property type="match status" value="1"/>
</dbReference>
<dbReference type="FunFam" id="3.30.70.240:FF:000007">
    <property type="entry name" value="Translation factor GUF1, mitochondrial"/>
    <property type="match status" value="1"/>
</dbReference>
<comment type="catalytic activity">
    <reaction evidence="6">
        <text>GTP + H2O = GDP + phosphate + H(+)</text>
        <dbReference type="Rhea" id="RHEA:19669"/>
        <dbReference type="ChEBI" id="CHEBI:15377"/>
        <dbReference type="ChEBI" id="CHEBI:15378"/>
        <dbReference type="ChEBI" id="CHEBI:37565"/>
        <dbReference type="ChEBI" id="CHEBI:43474"/>
        <dbReference type="ChEBI" id="CHEBI:58189"/>
        <dbReference type="EC" id="3.6.5.n1"/>
    </reaction>
</comment>
<dbReference type="FunFam" id="3.30.70.2570:FF:000001">
    <property type="entry name" value="Translation factor GUF1, mitochondrial"/>
    <property type="match status" value="1"/>
</dbReference>
<dbReference type="PRINTS" id="PR00315">
    <property type="entry name" value="ELONGATNFCT"/>
</dbReference>
<evidence type="ECO:0000313" key="8">
    <source>
        <dbReference type="EMBL" id="KAL3637863.1"/>
    </source>
</evidence>
<evidence type="ECO:0000256" key="3">
    <source>
        <dbReference type="ARBA" id="ARBA00022801"/>
    </source>
</evidence>
<dbReference type="Pfam" id="PF06421">
    <property type="entry name" value="LepA_C"/>
    <property type="match status" value="1"/>
</dbReference>
<comment type="caution">
    <text evidence="8">The sequence shown here is derived from an EMBL/GenBank/DDBJ whole genome shotgun (WGS) entry which is preliminary data.</text>
</comment>
<dbReference type="SUPFAM" id="SSF54980">
    <property type="entry name" value="EF-G C-terminal domain-like"/>
    <property type="match status" value="2"/>
</dbReference>
<dbReference type="InterPro" id="IPR038363">
    <property type="entry name" value="LepA_C_sf"/>
</dbReference>
<dbReference type="Gene3D" id="3.30.70.240">
    <property type="match status" value="1"/>
</dbReference>
<dbReference type="CDD" id="cd16260">
    <property type="entry name" value="EF4_III"/>
    <property type="match status" value="1"/>
</dbReference>
<organism evidence="8 9">
    <name type="scientific">Castilleja foliolosa</name>
    <dbReference type="NCBI Taxonomy" id="1961234"/>
    <lineage>
        <taxon>Eukaryota</taxon>
        <taxon>Viridiplantae</taxon>
        <taxon>Streptophyta</taxon>
        <taxon>Embryophyta</taxon>
        <taxon>Tracheophyta</taxon>
        <taxon>Spermatophyta</taxon>
        <taxon>Magnoliopsida</taxon>
        <taxon>eudicotyledons</taxon>
        <taxon>Gunneridae</taxon>
        <taxon>Pentapetalae</taxon>
        <taxon>asterids</taxon>
        <taxon>lamiids</taxon>
        <taxon>Lamiales</taxon>
        <taxon>Orobanchaceae</taxon>
        <taxon>Pedicularideae</taxon>
        <taxon>Castillejinae</taxon>
        <taxon>Castilleja</taxon>
    </lineage>
</organism>
<dbReference type="GO" id="GO:0005525">
    <property type="term" value="F:GTP binding"/>
    <property type="evidence" value="ECO:0007669"/>
    <property type="project" value="UniProtKB-UniRule"/>
</dbReference>
<evidence type="ECO:0000256" key="5">
    <source>
        <dbReference type="ARBA" id="ARBA00023134"/>
    </source>
</evidence>
<feature type="binding site" evidence="6">
    <location>
        <begin position="106"/>
        <end position="113"/>
    </location>
    <ligand>
        <name>GTP</name>
        <dbReference type="ChEBI" id="CHEBI:37565"/>
    </ligand>
</feature>
<dbReference type="NCBIfam" id="TIGR01393">
    <property type="entry name" value="lepA"/>
    <property type="match status" value="1"/>
</dbReference>
<dbReference type="InterPro" id="IPR035647">
    <property type="entry name" value="EFG_III/V"/>
</dbReference>
<dbReference type="InterPro" id="IPR004161">
    <property type="entry name" value="EFTu-like_2"/>
</dbReference>
<comment type="similarity">
    <text evidence="1 6">Belongs to the TRAFAC class translation factor GTPase superfamily. Classic translation factor GTPase family. LepA subfamily.</text>
</comment>
<dbReference type="InterPro" id="IPR006297">
    <property type="entry name" value="EF-4"/>
</dbReference>
<keyword evidence="2 6" id="KW-0547">Nucleotide-binding</keyword>
<dbReference type="InterPro" id="IPR005225">
    <property type="entry name" value="Small_GTP-bd"/>
</dbReference>
<evidence type="ECO:0000256" key="1">
    <source>
        <dbReference type="ARBA" id="ARBA00005454"/>
    </source>
</evidence>
<dbReference type="FunFam" id="3.40.50.300:FF:000078">
    <property type="entry name" value="Elongation factor 4"/>
    <property type="match status" value="1"/>
</dbReference>
<accession>A0ABD3D729</accession>
<dbReference type="GO" id="GO:0006412">
    <property type="term" value="P:translation"/>
    <property type="evidence" value="ECO:0007669"/>
    <property type="project" value="UniProtKB-KW"/>
</dbReference>
<dbReference type="CDD" id="cd01890">
    <property type="entry name" value="LepA"/>
    <property type="match status" value="1"/>
</dbReference>
<dbReference type="InterPro" id="IPR031157">
    <property type="entry name" value="G_TR_CS"/>
</dbReference>
<dbReference type="InterPro" id="IPR027417">
    <property type="entry name" value="P-loop_NTPase"/>
</dbReference>
<comment type="function">
    <text evidence="6">Promotes chloroplast protein synthesis. May act as a fidelity factor of the translation reaction, by catalyzing a one-codon backward translocation of tRNAs on improperly translocated ribosomes.</text>
</comment>
<name>A0ABD3D729_9LAMI</name>
<keyword evidence="6" id="KW-0934">Plastid</keyword>
<evidence type="ECO:0000313" key="9">
    <source>
        <dbReference type="Proteomes" id="UP001632038"/>
    </source>
</evidence>
<evidence type="ECO:0000256" key="4">
    <source>
        <dbReference type="ARBA" id="ARBA00022917"/>
    </source>
</evidence>
<dbReference type="CDD" id="cd03709">
    <property type="entry name" value="lepA_C"/>
    <property type="match status" value="1"/>
</dbReference>
<keyword evidence="9" id="KW-1185">Reference proteome</keyword>
<dbReference type="Pfam" id="PF00009">
    <property type="entry name" value="GTP_EFTU"/>
    <property type="match status" value="1"/>
</dbReference>
<dbReference type="Gene3D" id="3.30.70.2570">
    <property type="entry name" value="Elongation factor 4, C-terminal domain"/>
    <property type="match status" value="1"/>
</dbReference>
<dbReference type="InterPro" id="IPR009000">
    <property type="entry name" value="Transl_B-barrel_sf"/>
</dbReference>
<dbReference type="InterPro" id="IPR035654">
    <property type="entry name" value="LepA_IV"/>
</dbReference>
<dbReference type="Pfam" id="PF00679">
    <property type="entry name" value="EFG_C"/>
    <property type="match status" value="1"/>
</dbReference>
<dbReference type="PROSITE" id="PS00301">
    <property type="entry name" value="G_TR_1"/>
    <property type="match status" value="1"/>
</dbReference>
<dbReference type="AlphaFoldDB" id="A0ABD3D729"/>
<feature type="binding site" evidence="6">
    <location>
        <begin position="171"/>
        <end position="175"/>
    </location>
    <ligand>
        <name>GTP</name>
        <dbReference type="ChEBI" id="CHEBI:37565"/>
    </ligand>
</feature>
<feature type="domain" description="Tr-type G" evidence="7">
    <location>
        <begin position="97"/>
        <end position="278"/>
    </location>
</feature>
<dbReference type="InterPro" id="IPR000640">
    <property type="entry name" value="EFG_V-like"/>
</dbReference>
<sequence>MAATADFCRIKLLFSETTPTRCRRATNFTQPGSFSLNRTEYKFRRRNYSSTGKLGGLGVCCQATGAGVQPKRAALSGSDSVLAARAGKDRLMKVPSSKIRNFSIIAHIDHGKSTLADKLLQMTGTVENRDMKEQFLDNMDLERERGITIKLQAARMRYTYNNEPYCLNLIDTPGHVDFSYEVSRSLAACEGALLVVDASQGVEAQTLANVYLALENNLEIIPVLNKIDLPGAEPERVCREIEEVVGLDCSDAIYCSAKEGIGINEILNAICQKIPPPQDTAENPLRALIFDSYYDACRGVIVYFRVIDGTIKKGDRILFMASGKDYYADEVGVLSPNQLQVDHLNAGEVGYISASIRSVADARVGDTITHYSRKAEKSLPGYKEATPMVFCGLFPVDADQFHELRDALEKLQLNDAALKFEPETSSAMGFGFRCGFLGLLHMEIVQERLEREYNLSLITTAPSVVYRVNCVNDTDLVIYDAVFVEYEDCTVVECSNPSLLPEAGSRRSIEEPLVKIEMLTPKDYIGALMELAQDRRGEFKEMKFITENRASLNYELPMAEMVGDFFDQLKSRSKGYASMEYSFLGYKESDLIKLDIQINGDPVEPLSTIVHKDKAYAVGRALTQKLKELIPRQMFKIPIQACIGSKVIASEALSAIRKDVLAKCYGGDISRKKKLLKKQAAGKKRMKAIGRVDVPQEAFMAVLKLEKEVL</sequence>
<dbReference type="GO" id="GO:0045727">
    <property type="term" value="P:positive regulation of translation"/>
    <property type="evidence" value="ECO:0007669"/>
    <property type="project" value="UniProtKB-UniRule"/>
</dbReference>
<dbReference type="FunFam" id="2.40.30.10:FF:000015">
    <property type="entry name" value="Translation factor GUF1, mitochondrial"/>
    <property type="match status" value="1"/>
</dbReference>
<dbReference type="SMART" id="SM00838">
    <property type="entry name" value="EFG_C"/>
    <property type="match status" value="1"/>
</dbReference>
<dbReference type="InterPro" id="IPR013842">
    <property type="entry name" value="LepA_CTD"/>
</dbReference>
<keyword evidence="4 6" id="KW-0648">Protein biosynthesis</keyword>